<keyword evidence="5" id="KW-1185">Reference proteome</keyword>
<evidence type="ECO:0000259" key="3">
    <source>
        <dbReference type="Pfam" id="PF00656"/>
    </source>
</evidence>
<dbReference type="InterPro" id="IPR029030">
    <property type="entry name" value="Caspase-like_dom_sf"/>
</dbReference>
<dbReference type="GO" id="GO:0006508">
    <property type="term" value="P:proteolysis"/>
    <property type="evidence" value="ECO:0007669"/>
    <property type="project" value="InterPro"/>
</dbReference>
<comment type="caution">
    <text evidence="4">The sequence shown here is derived from an EMBL/GenBank/DDBJ whole genome shotgun (WGS) entry which is preliminary data.</text>
</comment>
<dbReference type="PANTHER" id="PTHR48104:SF30">
    <property type="entry name" value="METACASPASE-1"/>
    <property type="match status" value="1"/>
</dbReference>
<dbReference type="OMA" id="LCSRYKW"/>
<dbReference type="AlphaFoldDB" id="K0SMJ3"/>
<gene>
    <name evidence="4" type="ORF">THAOC_12477</name>
</gene>
<evidence type="ECO:0000313" key="5">
    <source>
        <dbReference type="Proteomes" id="UP000266841"/>
    </source>
</evidence>
<dbReference type="PANTHER" id="PTHR48104">
    <property type="entry name" value="METACASPASE-4"/>
    <property type="match status" value="1"/>
</dbReference>
<accession>K0SMJ3</accession>
<feature type="domain" description="Peptidase C14 caspase" evidence="3">
    <location>
        <begin position="113"/>
        <end position="354"/>
    </location>
</feature>
<dbReference type="eggNOG" id="KOG1546">
    <property type="taxonomic scope" value="Eukaryota"/>
</dbReference>
<dbReference type="Pfam" id="PF00656">
    <property type="entry name" value="Peptidase_C14"/>
    <property type="match status" value="1"/>
</dbReference>
<feature type="compositionally biased region" description="Basic residues" evidence="2">
    <location>
        <begin position="386"/>
        <end position="396"/>
    </location>
</feature>
<evidence type="ECO:0000256" key="2">
    <source>
        <dbReference type="SAM" id="MobiDB-lite"/>
    </source>
</evidence>
<feature type="region of interest" description="Disordered" evidence="2">
    <location>
        <begin position="377"/>
        <end position="399"/>
    </location>
</feature>
<evidence type="ECO:0000313" key="4">
    <source>
        <dbReference type="EMBL" id="EJK66595.1"/>
    </source>
</evidence>
<name>K0SMJ3_THAOC</name>
<dbReference type="GO" id="GO:0004197">
    <property type="term" value="F:cysteine-type endopeptidase activity"/>
    <property type="evidence" value="ECO:0007669"/>
    <property type="project" value="InterPro"/>
</dbReference>
<dbReference type="Gene3D" id="3.40.50.12660">
    <property type="match status" value="1"/>
</dbReference>
<evidence type="ECO:0000256" key="1">
    <source>
        <dbReference type="ARBA" id="ARBA00009005"/>
    </source>
</evidence>
<dbReference type="SUPFAM" id="SSF52129">
    <property type="entry name" value="Caspase-like"/>
    <property type="match status" value="1"/>
</dbReference>
<protein>
    <recommendedName>
        <fullName evidence="3">Peptidase C14 caspase domain-containing protein</fullName>
    </recommendedName>
</protein>
<dbReference type="EMBL" id="AGNL01014678">
    <property type="protein sequence ID" value="EJK66595.1"/>
    <property type="molecule type" value="Genomic_DNA"/>
</dbReference>
<dbReference type="InterPro" id="IPR050452">
    <property type="entry name" value="Metacaspase"/>
</dbReference>
<dbReference type="InterPro" id="IPR011600">
    <property type="entry name" value="Pept_C14_caspase"/>
</dbReference>
<reference evidence="4 5" key="1">
    <citation type="journal article" date="2012" name="Genome Biol.">
        <title>Genome and low-iron response of an oceanic diatom adapted to chronic iron limitation.</title>
        <authorList>
            <person name="Lommer M."/>
            <person name="Specht M."/>
            <person name="Roy A.S."/>
            <person name="Kraemer L."/>
            <person name="Andreson R."/>
            <person name="Gutowska M.A."/>
            <person name="Wolf J."/>
            <person name="Bergner S.V."/>
            <person name="Schilhabel M.B."/>
            <person name="Klostermeier U.C."/>
            <person name="Beiko R.G."/>
            <person name="Rosenstiel P."/>
            <person name="Hippler M."/>
            <person name="Laroche J."/>
        </authorList>
    </citation>
    <scope>NUCLEOTIDE SEQUENCE [LARGE SCALE GENOMIC DNA]</scope>
    <source>
        <strain evidence="4 5">CCMP1005</strain>
    </source>
</reference>
<sequence>SAGSTMRVHIPNGMQPGQKIKVRSPDGKEIVKAIPPRGEWLMDGSRPFFRVQFGPSETPQHSTPTAHEVPPPHRISWRQFYPRASSAYSPPPLGTTPVPYAPLGSPGVPPNGRHKALIIGINYHGTRAQLRGCINDAKSMQNLLRQNGFPDDGSHMLMLTDERGTGGQYQPTKVNIMKALSWLMQDVRKGDVLFFHFSGHGGQVPDKTGHEADGWNETVIPADHDRAGQITDDVLFGTLVYKLPEGARLTALMDMCHSGTGLDLPFDYNVDTRRWKDDINPAHSAGDVCLFSGCEDSQTSADVQSGGRAGGAMTMAFTKAYQTAGMCTYHEFLTNVKKQLRKKRHSQRPQLTSSQKFDANSRIFSLGYLSSSGGIPSTIESNHNPKIGRTKNRNVRPGRQGMEDMFGFGGGNTGNVIMAGVGAALLADAFF</sequence>
<feature type="non-terminal residue" evidence="4">
    <location>
        <position position="1"/>
    </location>
</feature>
<organism evidence="4 5">
    <name type="scientific">Thalassiosira oceanica</name>
    <name type="common">Marine diatom</name>
    <dbReference type="NCBI Taxonomy" id="159749"/>
    <lineage>
        <taxon>Eukaryota</taxon>
        <taxon>Sar</taxon>
        <taxon>Stramenopiles</taxon>
        <taxon>Ochrophyta</taxon>
        <taxon>Bacillariophyta</taxon>
        <taxon>Coscinodiscophyceae</taxon>
        <taxon>Thalassiosirophycidae</taxon>
        <taxon>Thalassiosirales</taxon>
        <taxon>Thalassiosiraceae</taxon>
        <taxon>Thalassiosira</taxon>
    </lineage>
</organism>
<comment type="similarity">
    <text evidence="1">Belongs to the peptidase C14B family.</text>
</comment>
<dbReference type="GO" id="GO:0005737">
    <property type="term" value="C:cytoplasm"/>
    <property type="evidence" value="ECO:0007669"/>
    <property type="project" value="TreeGrafter"/>
</dbReference>
<proteinExistence type="inferred from homology"/>
<dbReference type="OrthoDB" id="3223806at2759"/>
<dbReference type="Proteomes" id="UP000266841">
    <property type="component" value="Unassembled WGS sequence"/>
</dbReference>